<sequence length="129" mass="13255">MRSLRVAAVAGLSALAMTLGTTTIASAHNHETVTQGEHKIPVEDHTPAHKKETTGLGSAGASSHLGTIDELEADQPANGVAIFGSSKDFDDVPNWAKLLYGTTVLGAIATALGIIVGPIHNFIVHGPQA</sequence>
<gene>
    <name evidence="2" type="ORF">CETAM_01125</name>
</gene>
<dbReference type="EMBL" id="CP046453">
    <property type="protein sequence ID" value="QGU03518.1"/>
    <property type="molecule type" value="Genomic_DNA"/>
</dbReference>
<dbReference type="RefSeq" id="WP_156226691.1">
    <property type="nucleotide sequence ID" value="NZ_CP046453.1"/>
</dbReference>
<proteinExistence type="predicted"/>
<dbReference type="KEGG" id="ccoe:CETAM_01125"/>
<name>A0A6B8W944_9CORY</name>
<evidence type="ECO:0008006" key="4">
    <source>
        <dbReference type="Google" id="ProtNLM"/>
    </source>
</evidence>
<keyword evidence="1" id="KW-0732">Signal</keyword>
<organism evidence="2 3">
    <name type="scientific">Corynebacterium comes</name>
    <dbReference type="NCBI Taxonomy" id="2675218"/>
    <lineage>
        <taxon>Bacteria</taxon>
        <taxon>Bacillati</taxon>
        <taxon>Actinomycetota</taxon>
        <taxon>Actinomycetes</taxon>
        <taxon>Mycobacteriales</taxon>
        <taxon>Corynebacteriaceae</taxon>
        <taxon>Corynebacterium</taxon>
    </lineage>
</organism>
<reference evidence="2 3" key="1">
    <citation type="journal article" date="2021" name="Int. J. Syst. Evol. Microbiol.">
        <title>Classification of three corynebacterial strains isolated from a small paddock in North Rhine-Westphalia: proposal of &lt;i&gt;Corynebacterium kalinowskii&lt;/i&gt; sp. nov., &lt;i&gt;Corynebacterium comes&lt;/i&gt; sp. nov. and &lt;i&gt;Corynebacterium occultum&lt;/i&gt; sp. nov.</title>
        <authorList>
            <person name="Schaffert L."/>
            <person name="Ruwe M."/>
            <person name="Milse J."/>
            <person name="Hanuschka K."/>
            <person name="Ortseifen V."/>
            <person name="Droste J."/>
            <person name="Brandt D."/>
            <person name="Schl L."/>
            <person name="Kutter Y."/>
            <person name="Vinke S."/>
            <person name="Vieh P."/>
            <person name="Jacob L."/>
            <person name="L N.C."/>
            <person name="Schulte-Berndt E."/>
            <person name="Hain C."/>
            <person name="Linder M."/>
            <person name="Schmidt P."/>
            <person name="Wollenschl L."/>
            <person name="Luttermann T."/>
            <person name="Thieme E."/>
            <person name="Hassa J."/>
            <person name="Haak M."/>
            <person name="Wittchen M."/>
            <person name="Mentz A."/>
            <person name="Persicke M."/>
            <person name="Busche T."/>
            <person name="R C."/>
        </authorList>
    </citation>
    <scope>NUCLEOTIDE SEQUENCE [LARGE SCALE GENOMIC DNA]</scope>
    <source>
        <strain evidence="2 3">2019</strain>
    </source>
</reference>
<evidence type="ECO:0000313" key="3">
    <source>
        <dbReference type="Proteomes" id="UP000425178"/>
    </source>
</evidence>
<protein>
    <recommendedName>
        <fullName evidence="4">Or membrane protein</fullName>
    </recommendedName>
</protein>
<feature type="chain" id="PRO_5025487887" description="Or membrane protein" evidence="1">
    <location>
        <begin position="28"/>
        <end position="129"/>
    </location>
</feature>
<feature type="signal peptide" evidence="1">
    <location>
        <begin position="1"/>
        <end position="27"/>
    </location>
</feature>
<accession>A0A6B8W944</accession>
<evidence type="ECO:0000256" key="1">
    <source>
        <dbReference type="SAM" id="SignalP"/>
    </source>
</evidence>
<evidence type="ECO:0000313" key="2">
    <source>
        <dbReference type="EMBL" id="QGU03518.1"/>
    </source>
</evidence>
<keyword evidence="3" id="KW-1185">Reference proteome</keyword>
<dbReference type="Proteomes" id="UP000425178">
    <property type="component" value="Chromosome"/>
</dbReference>
<dbReference type="AlphaFoldDB" id="A0A6B8W944"/>